<name>A0A3M2LDD4_9ACTN</name>
<feature type="domain" description="RDD" evidence="6">
    <location>
        <begin position="17"/>
        <end position="109"/>
    </location>
</feature>
<reference evidence="7 8" key="1">
    <citation type="submission" date="2018-10" db="EMBL/GenBank/DDBJ databases">
        <title>Isolation, diversity and antifungal activity of actinobacteria from wheat.</title>
        <authorList>
            <person name="Han C."/>
        </authorList>
    </citation>
    <scope>NUCLEOTIDE SEQUENCE [LARGE SCALE GENOMIC DNA]</scope>
    <source>
        <strain evidence="7 8">NEAU-YY642</strain>
    </source>
</reference>
<dbReference type="EMBL" id="RFFJ01000165">
    <property type="protein sequence ID" value="RMI34770.1"/>
    <property type="molecule type" value="Genomic_DNA"/>
</dbReference>
<evidence type="ECO:0000256" key="1">
    <source>
        <dbReference type="ARBA" id="ARBA00004141"/>
    </source>
</evidence>
<evidence type="ECO:0000259" key="6">
    <source>
        <dbReference type="Pfam" id="PF06271"/>
    </source>
</evidence>
<sequence>MTAREADEGWLVLATGTDVLLALGAGVAGAVAVEPDGLGGLTFVLALVGCAFGFSFVNHVFGMWLVRASLGKLLWALRVVRVNDGGRPGFWRSVGRWLLGFAFLAVMAIAEDGGGVGEAAGLRTVRRRDLRGYANDGTYRV</sequence>
<evidence type="ECO:0000313" key="8">
    <source>
        <dbReference type="Proteomes" id="UP000278673"/>
    </source>
</evidence>
<protein>
    <submittedName>
        <fullName evidence="7">RDD family protein</fullName>
    </submittedName>
</protein>
<evidence type="ECO:0000256" key="2">
    <source>
        <dbReference type="ARBA" id="ARBA00022692"/>
    </source>
</evidence>
<keyword evidence="4 5" id="KW-0472">Membrane</keyword>
<keyword evidence="8" id="KW-1185">Reference proteome</keyword>
<proteinExistence type="predicted"/>
<dbReference type="Pfam" id="PF06271">
    <property type="entry name" value="RDD"/>
    <property type="match status" value="1"/>
</dbReference>
<dbReference type="InterPro" id="IPR010432">
    <property type="entry name" value="RDD"/>
</dbReference>
<evidence type="ECO:0000256" key="4">
    <source>
        <dbReference type="ARBA" id="ARBA00023136"/>
    </source>
</evidence>
<feature type="transmembrane region" description="Helical" evidence="5">
    <location>
        <begin position="12"/>
        <end position="33"/>
    </location>
</feature>
<dbReference type="Proteomes" id="UP000278673">
    <property type="component" value="Unassembled WGS sequence"/>
</dbReference>
<evidence type="ECO:0000256" key="5">
    <source>
        <dbReference type="SAM" id="Phobius"/>
    </source>
</evidence>
<evidence type="ECO:0000313" key="7">
    <source>
        <dbReference type="EMBL" id="RMI34770.1"/>
    </source>
</evidence>
<gene>
    <name evidence="7" type="ORF">EBN88_23085</name>
</gene>
<comment type="caution">
    <text evidence="7">The sequence shown here is derived from an EMBL/GenBank/DDBJ whole genome shotgun (WGS) entry which is preliminary data.</text>
</comment>
<dbReference type="AlphaFoldDB" id="A0A3M2LDD4"/>
<evidence type="ECO:0000256" key="3">
    <source>
        <dbReference type="ARBA" id="ARBA00022989"/>
    </source>
</evidence>
<comment type="subcellular location">
    <subcellularLocation>
        <location evidence="1">Membrane</location>
        <topology evidence="1">Multi-pass membrane protein</topology>
    </subcellularLocation>
</comment>
<feature type="transmembrane region" description="Helical" evidence="5">
    <location>
        <begin position="39"/>
        <end position="66"/>
    </location>
</feature>
<dbReference type="GO" id="GO:0016020">
    <property type="term" value="C:membrane"/>
    <property type="evidence" value="ECO:0007669"/>
    <property type="project" value="UniProtKB-SubCell"/>
</dbReference>
<dbReference type="RefSeq" id="WP_122398998.1">
    <property type="nucleotide sequence ID" value="NZ_RFFJ01000165.1"/>
</dbReference>
<organism evidence="7 8">
    <name type="scientific">Streptomyces triticirhizae</name>
    <dbReference type="NCBI Taxonomy" id="2483353"/>
    <lineage>
        <taxon>Bacteria</taxon>
        <taxon>Bacillati</taxon>
        <taxon>Actinomycetota</taxon>
        <taxon>Actinomycetes</taxon>
        <taxon>Kitasatosporales</taxon>
        <taxon>Streptomycetaceae</taxon>
        <taxon>Streptomyces</taxon>
    </lineage>
</organism>
<accession>A0A3M2LDD4</accession>
<keyword evidence="2 5" id="KW-0812">Transmembrane</keyword>
<keyword evidence="3 5" id="KW-1133">Transmembrane helix</keyword>